<dbReference type="InterPro" id="IPR036259">
    <property type="entry name" value="MFS_trans_sf"/>
</dbReference>
<evidence type="ECO:0000313" key="8">
    <source>
        <dbReference type="EMBL" id="OGE71227.1"/>
    </source>
</evidence>
<sequence>MPNKVTFASVVANRGFRFLWFNQILVQLAYNTLNFALIIWVFKLVGANLAVSALLLSIYLPVILFGIFAGVFVDIADRRKIIMVVDIVLAVCFLLFVFIKFSYPLILINTFIINSLAQFFLPSENSSIPMLLSKKQLFLANSLFSLTLYGSFMLGFTMGGPILNHLGINAVFYLGAVLLSIAFILASQLPVIKVKGLGQRFADFLSISNIERTIILTAAETKQTFNFIKGKLEVGVAIILMSLVQGVVGILAVVMPAYFEQVLRIRATDSSYFVMLPLGLGMVTGAFLVGRLFHSRPKRLVVVPAIISGGIIFTLAGLTPFIANILQSTDLPIHITRPRYFLRVPSLSTIFAIGAYLAGFCMVSIIIPCQTVLQESTPEEKRGKIFSVLAVVMTAFAAIPVILAGSLSDLFGVTPFITSIGFFVVIVGAFVARPDWFFKKHHLPYAVREFLGLGHWKES</sequence>
<dbReference type="Proteomes" id="UP000177135">
    <property type="component" value="Unassembled WGS sequence"/>
</dbReference>
<evidence type="ECO:0000256" key="5">
    <source>
        <dbReference type="ARBA" id="ARBA00022989"/>
    </source>
</evidence>
<feature type="transmembrane region" description="Helical" evidence="7">
    <location>
        <begin position="81"/>
        <end position="99"/>
    </location>
</feature>
<keyword evidence="3" id="KW-1003">Cell membrane</keyword>
<keyword evidence="5 7" id="KW-1133">Transmembrane helix</keyword>
<evidence type="ECO:0000256" key="2">
    <source>
        <dbReference type="ARBA" id="ARBA00022448"/>
    </source>
</evidence>
<dbReference type="AlphaFoldDB" id="A0A1F5N0S0"/>
<dbReference type="GO" id="GO:0022857">
    <property type="term" value="F:transmembrane transporter activity"/>
    <property type="evidence" value="ECO:0007669"/>
    <property type="project" value="InterPro"/>
</dbReference>
<feature type="transmembrane region" description="Helical" evidence="7">
    <location>
        <begin position="271"/>
        <end position="293"/>
    </location>
</feature>
<dbReference type="CDD" id="cd06173">
    <property type="entry name" value="MFS_MefA_like"/>
    <property type="match status" value="1"/>
</dbReference>
<proteinExistence type="predicted"/>
<keyword evidence="4 7" id="KW-0812">Transmembrane</keyword>
<keyword evidence="6 7" id="KW-0472">Membrane</keyword>
<feature type="transmembrane region" description="Helical" evidence="7">
    <location>
        <begin position="410"/>
        <end position="432"/>
    </location>
</feature>
<feature type="transmembrane region" description="Helical" evidence="7">
    <location>
        <begin position="234"/>
        <end position="259"/>
    </location>
</feature>
<feature type="transmembrane region" description="Helical" evidence="7">
    <location>
        <begin position="48"/>
        <end position="69"/>
    </location>
</feature>
<feature type="transmembrane region" description="Helical" evidence="7">
    <location>
        <begin position="143"/>
        <end position="164"/>
    </location>
</feature>
<comment type="caution">
    <text evidence="8">The sequence shown here is derived from an EMBL/GenBank/DDBJ whole genome shotgun (WGS) entry which is preliminary data.</text>
</comment>
<dbReference type="EMBL" id="MFEC01000015">
    <property type="protein sequence ID" value="OGE71227.1"/>
    <property type="molecule type" value="Genomic_DNA"/>
</dbReference>
<evidence type="ECO:0008006" key="10">
    <source>
        <dbReference type="Google" id="ProtNLM"/>
    </source>
</evidence>
<dbReference type="Pfam" id="PF07690">
    <property type="entry name" value="MFS_1"/>
    <property type="match status" value="1"/>
</dbReference>
<dbReference type="Gene3D" id="1.20.1250.20">
    <property type="entry name" value="MFS general substrate transporter like domains"/>
    <property type="match status" value="1"/>
</dbReference>
<protein>
    <recommendedName>
        <fullName evidence="10">Major facilitator superfamily (MFS) profile domain-containing protein</fullName>
    </recommendedName>
</protein>
<evidence type="ECO:0000256" key="4">
    <source>
        <dbReference type="ARBA" id="ARBA00022692"/>
    </source>
</evidence>
<dbReference type="PANTHER" id="PTHR43266:SF2">
    <property type="entry name" value="MAJOR FACILITATOR SUPERFAMILY (MFS) PROFILE DOMAIN-CONTAINING PROTEIN"/>
    <property type="match status" value="1"/>
</dbReference>
<feature type="transmembrane region" description="Helical" evidence="7">
    <location>
        <begin position="385"/>
        <end position="404"/>
    </location>
</feature>
<evidence type="ECO:0000256" key="7">
    <source>
        <dbReference type="SAM" id="Phobius"/>
    </source>
</evidence>
<feature type="transmembrane region" description="Helical" evidence="7">
    <location>
        <begin position="346"/>
        <end position="373"/>
    </location>
</feature>
<dbReference type="PANTHER" id="PTHR43266">
    <property type="entry name" value="MACROLIDE-EFFLUX PROTEIN"/>
    <property type="match status" value="1"/>
</dbReference>
<gene>
    <name evidence="8" type="ORF">A2617_03555</name>
</gene>
<feature type="transmembrane region" description="Helical" evidence="7">
    <location>
        <begin position="20"/>
        <end position="42"/>
    </location>
</feature>
<feature type="transmembrane region" description="Helical" evidence="7">
    <location>
        <begin position="170"/>
        <end position="192"/>
    </location>
</feature>
<evidence type="ECO:0000256" key="6">
    <source>
        <dbReference type="ARBA" id="ARBA00023136"/>
    </source>
</evidence>
<reference evidence="8 9" key="1">
    <citation type="journal article" date="2016" name="Nat. Commun.">
        <title>Thousands of microbial genomes shed light on interconnected biogeochemical processes in an aquifer system.</title>
        <authorList>
            <person name="Anantharaman K."/>
            <person name="Brown C.T."/>
            <person name="Hug L.A."/>
            <person name="Sharon I."/>
            <person name="Castelle C.J."/>
            <person name="Probst A.J."/>
            <person name="Thomas B.C."/>
            <person name="Singh A."/>
            <person name="Wilkins M.J."/>
            <person name="Karaoz U."/>
            <person name="Brodie E.L."/>
            <person name="Williams K.H."/>
            <person name="Hubbard S.S."/>
            <person name="Banfield J.F."/>
        </authorList>
    </citation>
    <scope>NUCLEOTIDE SEQUENCE [LARGE SCALE GENOMIC DNA]</scope>
</reference>
<feature type="transmembrane region" description="Helical" evidence="7">
    <location>
        <begin position="300"/>
        <end position="326"/>
    </location>
</feature>
<accession>A0A1F5N0S0</accession>
<organism evidence="8 9">
    <name type="scientific">Candidatus Daviesbacteria bacterium RIFOXYD1_FULL_41_10</name>
    <dbReference type="NCBI Taxonomy" id="1797801"/>
    <lineage>
        <taxon>Bacteria</taxon>
        <taxon>Candidatus Daviesiibacteriota</taxon>
    </lineage>
</organism>
<evidence type="ECO:0000256" key="3">
    <source>
        <dbReference type="ARBA" id="ARBA00022475"/>
    </source>
</evidence>
<name>A0A1F5N0S0_9BACT</name>
<dbReference type="GO" id="GO:0005886">
    <property type="term" value="C:plasma membrane"/>
    <property type="evidence" value="ECO:0007669"/>
    <property type="project" value="UniProtKB-SubCell"/>
</dbReference>
<evidence type="ECO:0000256" key="1">
    <source>
        <dbReference type="ARBA" id="ARBA00004651"/>
    </source>
</evidence>
<comment type="subcellular location">
    <subcellularLocation>
        <location evidence="1">Cell membrane</location>
        <topology evidence="1">Multi-pass membrane protein</topology>
    </subcellularLocation>
</comment>
<evidence type="ECO:0000313" key="9">
    <source>
        <dbReference type="Proteomes" id="UP000177135"/>
    </source>
</evidence>
<dbReference type="SUPFAM" id="SSF103473">
    <property type="entry name" value="MFS general substrate transporter"/>
    <property type="match status" value="1"/>
</dbReference>
<dbReference type="InterPro" id="IPR011701">
    <property type="entry name" value="MFS"/>
</dbReference>
<keyword evidence="2" id="KW-0813">Transport</keyword>